<dbReference type="EMBL" id="FTOU01000016">
    <property type="protein sequence ID" value="SIT07367.1"/>
    <property type="molecule type" value="Genomic_DNA"/>
</dbReference>
<accession>A0AA46A735</accession>
<protein>
    <submittedName>
        <fullName evidence="2">Uncharacterized protein</fullName>
    </submittedName>
</protein>
<evidence type="ECO:0000256" key="1">
    <source>
        <dbReference type="SAM" id="MobiDB-lite"/>
    </source>
</evidence>
<name>A0AA46A735_9RHOB</name>
<organism evidence="2 3">
    <name type="scientific">Paracoccus saliphilus</name>
    <dbReference type="NCBI Taxonomy" id="405559"/>
    <lineage>
        <taxon>Bacteria</taxon>
        <taxon>Pseudomonadati</taxon>
        <taxon>Pseudomonadota</taxon>
        <taxon>Alphaproteobacteria</taxon>
        <taxon>Rhodobacterales</taxon>
        <taxon>Paracoccaceae</taxon>
        <taxon>Paracoccus</taxon>
    </lineage>
</organism>
<feature type="non-terminal residue" evidence="2">
    <location>
        <position position="56"/>
    </location>
</feature>
<evidence type="ECO:0000313" key="2">
    <source>
        <dbReference type="EMBL" id="SIT07367.1"/>
    </source>
</evidence>
<feature type="region of interest" description="Disordered" evidence="1">
    <location>
        <begin position="1"/>
        <end position="20"/>
    </location>
</feature>
<comment type="caution">
    <text evidence="2">The sequence shown here is derived from an EMBL/GenBank/DDBJ whole genome shotgun (WGS) entry which is preliminary data.</text>
</comment>
<reference evidence="2 3" key="1">
    <citation type="submission" date="2017-01" db="EMBL/GenBank/DDBJ databases">
        <authorList>
            <person name="Varghese N."/>
            <person name="Submissions S."/>
        </authorList>
    </citation>
    <scope>NUCLEOTIDE SEQUENCE [LARGE SCALE GENOMIC DNA]</scope>
    <source>
        <strain evidence="2 3">DSM 18447</strain>
    </source>
</reference>
<proteinExistence type="predicted"/>
<dbReference type="AlphaFoldDB" id="A0AA46A735"/>
<dbReference type="Proteomes" id="UP000186216">
    <property type="component" value="Unassembled WGS sequence"/>
</dbReference>
<gene>
    <name evidence="2" type="ORF">SAMN05421772_1161</name>
</gene>
<sequence>MAPNGLRKGRISQPPDNRARPLFSRYGLQFRLVVMMVFLNGTHQQIGEECDDEQSG</sequence>
<evidence type="ECO:0000313" key="3">
    <source>
        <dbReference type="Proteomes" id="UP000186216"/>
    </source>
</evidence>